<proteinExistence type="predicted"/>
<dbReference type="EMBL" id="GBRH01278096">
    <property type="protein sequence ID" value="JAD19799.1"/>
    <property type="molecule type" value="Transcribed_RNA"/>
</dbReference>
<dbReference type="AlphaFoldDB" id="A0A0A8Y0Q9"/>
<reference evidence="1" key="1">
    <citation type="submission" date="2014-09" db="EMBL/GenBank/DDBJ databases">
        <authorList>
            <person name="Magalhaes I.L.F."/>
            <person name="Oliveira U."/>
            <person name="Santos F.R."/>
            <person name="Vidigal T.H.D.A."/>
            <person name="Brescovit A.D."/>
            <person name="Santos A.J."/>
        </authorList>
    </citation>
    <scope>NUCLEOTIDE SEQUENCE</scope>
    <source>
        <tissue evidence="1">Shoot tissue taken approximately 20 cm above the soil surface</tissue>
    </source>
</reference>
<organism evidence="1">
    <name type="scientific">Arundo donax</name>
    <name type="common">Giant reed</name>
    <name type="synonym">Donax arundinaceus</name>
    <dbReference type="NCBI Taxonomy" id="35708"/>
    <lineage>
        <taxon>Eukaryota</taxon>
        <taxon>Viridiplantae</taxon>
        <taxon>Streptophyta</taxon>
        <taxon>Embryophyta</taxon>
        <taxon>Tracheophyta</taxon>
        <taxon>Spermatophyta</taxon>
        <taxon>Magnoliopsida</taxon>
        <taxon>Liliopsida</taxon>
        <taxon>Poales</taxon>
        <taxon>Poaceae</taxon>
        <taxon>PACMAD clade</taxon>
        <taxon>Arundinoideae</taxon>
        <taxon>Arundineae</taxon>
        <taxon>Arundo</taxon>
    </lineage>
</organism>
<name>A0A0A8Y0Q9_ARUDO</name>
<sequence>MYAHITLSKIDFSTYLLN</sequence>
<protein>
    <submittedName>
        <fullName evidence="1">Uncharacterized protein</fullName>
    </submittedName>
</protein>
<reference evidence="1" key="2">
    <citation type="journal article" date="2015" name="Data Brief">
        <title>Shoot transcriptome of the giant reed, Arundo donax.</title>
        <authorList>
            <person name="Barrero R.A."/>
            <person name="Guerrero F.D."/>
            <person name="Moolhuijzen P."/>
            <person name="Goolsby J.A."/>
            <person name="Tidwell J."/>
            <person name="Bellgard S.E."/>
            <person name="Bellgard M.I."/>
        </authorList>
    </citation>
    <scope>NUCLEOTIDE SEQUENCE</scope>
    <source>
        <tissue evidence="1">Shoot tissue taken approximately 20 cm above the soil surface</tissue>
    </source>
</reference>
<evidence type="ECO:0000313" key="1">
    <source>
        <dbReference type="EMBL" id="JAD19799.1"/>
    </source>
</evidence>
<accession>A0A0A8Y0Q9</accession>